<dbReference type="InterPro" id="IPR027304">
    <property type="entry name" value="Trigger_fact/SurA_dom_sf"/>
</dbReference>
<name>A0A097AP89_THEKI</name>
<dbReference type="Gene3D" id="1.10.4030.10">
    <property type="entry name" value="Porin chaperone SurA, peptide-binding domain"/>
    <property type="match status" value="1"/>
</dbReference>
<dbReference type="RefSeq" id="WP_049684549.1">
    <property type="nucleotide sequence ID" value="NZ_CP009170.1"/>
</dbReference>
<evidence type="ECO:0000313" key="2">
    <source>
        <dbReference type="Proteomes" id="UP000029669"/>
    </source>
</evidence>
<keyword evidence="2" id="KW-1185">Reference proteome</keyword>
<dbReference type="SUPFAM" id="SSF109998">
    <property type="entry name" value="Triger factor/SurA peptide-binding domain-like"/>
    <property type="match status" value="1"/>
</dbReference>
<protein>
    <recommendedName>
        <fullName evidence="3">SurA domain-containing protein</fullName>
    </recommendedName>
</protein>
<organism evidence="1 2">
    <name type="scientific">Thermoanaerobacter kivui</name>
    <name type="common">Acetogenium kivui</name>
    <dbReference type="NCBI Taxonomy" id="2325"/>
    <lineage>
        <taxon>Bacteria</taxon>
        <taxon>Bacillati</taxon>
        <taxon>Bacillota</taxon>
        <taxon>Clostridia</taxon>
        <taxon>Thermoanaerobacterales</taxon>
        <taxon>Thermoanaerobacteraceae</taxon>
        <taxon>Thermoanaerobacter</taxon>
    </lineage>
</organism>
<dbReference type="HOGENOM" id="CLU_1165374_0_0_9"/>
<gene>
    <name evidence="1" type="ORF">TKV_c04160</name>
</gene>
<proteinExistence type="predicted"/>
<accession>A0A097AP89</accession>
<dbReference type="Proteomes" id="UP000029669">
    <property type="component" value="Chromosome"/>
</dbReference>
<dbReference type="KEGG" id="tki:TKV_c04160"/>
<evidence type="ECO:0008006" key="3">
    <source>
        <dbReference type="Google" id="ProtNLM"/>
    </source>
</evidence>
<dbReference type="AlphaFoldDB" id="A0A097AP89"/>
<sequence length="246" mass="28509">MEVGATRKTKTFLLIAFAIVLSLSIIAVGLSVSRVSAGDGPNQSQFDKIIEKVGSFLKGNKDKLKVNEGDVIAEANGIPIYKNEFELRKGLTLASEGQVNDINNFVLNKLVREKVKEYLAMKYNLKVSEDEINLYIEKEKQQFKEFPEAEGKLKELISASGMTYEEYWNDYERYNVKRMLLFDKLYNAIINEGIKNRELKKTDKMTIEVQNEYKKYFDNIIDQYVKQAKISIDEKYKDMFRGFRVD</sequence>
<dbReference type="STRING" id="2325.TKV_c04160"/>
<evidence type="ECO:0000313" key="1">
    <source>
        <dbReference type="EMBL" id="AIS51620.1"/>
    </source>
</evidence>
<dbReference type="eggNOG" id="ENOG502Z9YM">
    <property type="taxonomic scope" value="Bacteria"/>
</dbReference>
<dbReference type="OrthoDB" id="1726400at2"/>
<reference evidence="2" key="1">
    <citation type="journal article" date="2015" name="Genome Announc.">
        <title>Whole-Genome Sequences of 80 Environmental and Clinical Isolates of Burkholderia pseudomallei.</title>
        <authorList>
            <person name="Johnson S.L."/>
            <person name="Baker A.L."/>
            <person name="Chain P.S."/>
            <person name="Currie B.J."/>
            <person name="Daligault H.E."/>
            <person name="Davenport K.W."/>
            <person name="Davis C.B."/>
            <person name="Inglis T.J."/>
            <person name="Kaestli M."/>
            <person name="Koren S."/>
            <person name="Mayo M."/>
            <person name="Merritt A.J."/>
            <person name="Price E.P."/>
            <person name="Sarovich D.S."/>
            <person name="Warner J."/>
            <person name="Rosovitz M.J."/>
        </authorList>
    </citation>
    <scope>NUCLEOTIDE SEQUENCE [LARGE SCALE GENOMIC DNA]</scope>
    <source>
        <strain evidence="2">DSM 2030</strain>
    </source>
</reference>
<dbReference type="EMBL" id="CP009170">
    <property type="protein sequence ID" value="AIS51620.1"/>
    <property type="molecule type" value="Genomic_DNA"/>
</dbReference>